<protein>
    <submittedName>
        <fullName evidence="3">AMP-binding protein</fullName>
    </submittedName>
</protein>
<evidence type="ECO:0000313" key="3">
    <source>
        <dbReference type="EMBL" id="MDS1308529.1"/>
    </source>
</evidence>
<dbReference type="InterPro" id="IPR025110">
    <property type="entry name" value="AMP-bd_C"/>
</dbReference>
<dbReference type="SUPFAM" id="SSF56801">
    <property type="entry name" value="Acetyl-CoA synthetase-like"/>
    <property type="match status" value="1"/>
</dbReference>
<sequence length="511" mass="54582">MTFQTLDELYHFAEKTDSGRAAFSDLSGRALTSPDFVRDLRQIAGGLTKLGLKPGKGVAVLGLNSIETLQIILAAPLAKLIPVPLNLRWAAAEIAFALDDADVAVVALDDPFLPLATELAKNRPDLIFVHIGQGDTPAGMQSVNDLRAEPVELNSERDPATPAIILYTGGTTGRSKGVVHSHASLVAGAMVMAVAGFPTTGKTYSSCFPFFHVAGIQPTLTRLIQSSTQLLMPLFRPDLVASAVRDHGVQELGLAPTMMQMLITDPEFSCKNFAGLERLMYGSSPISAGLLAGLKGTFPGVTYTQAYGMTEAGITIFLGPQFHSGELERIDGAGQPGAPGVQIRIEDDNGAALPRGQVGEIVVYGPTVMSGYRNRPSETDAALRNGGYRTGDLGMLDDMGVLYVRDRLKDMIITGGENVYSSEVESAISTLPGVAMVAVVGLPDEKWGERVHAVIVPKETHTPTLEEVNGYLKDRIAGYKHPRSLSLVKELPLSPMNKVLKHELRAQLTGD</sequence>
<organism evidence="3 4">
    <name type="scientific">Marinobacter xiaoshiensis</name>
    <dbReference type="NCBI Taxonomy" id="3073652"/>
    <lineage>
        <taxon>Bacteria</taxon>
        <taxon>Pseudomonadati</taxon>
        <taxon>Pseudomonadota</taxon>
        <taxon>Gammaproteobacteria</taxon>
        <taxon>Pseudomonadales</taxon>
        <taxon>Marinobacteraceae</taxon>
        <taxon>Marinobacter</taxon>
    </lineage>
</organism>
<dbReference type="Pfam" id="PF00501">
    <property type="entry name" value="AMP-binding"/>
    <property type="match status" value="1"/>
</dbReference>
<dbReference type="InterPro" id="IPR000873">
    <property type="entry name" value="AMP-dep_synth/lig_dom"/>
</dbReference>
<dbReference type="Proteomes" id="UP001267407">
    <property type="component" value="Unassembled WGS sequence"/>
</dbReference>
<comment type="caution">
    <text evidence="3">The sequence shown here is derived from an EMBL/GenBank/DDBJ whole genome shotgun (WGS) entry which is preliminary data.</text>
</comment>
<dbReference type="InterPro" id="IPR045851">
    <property type="entry name" value="AMP-bd_C_sf"/>
</dbReference>
<dbReference type="PANTHER" id="PTHR43201:SF32">
    <property type="entry name" value="2-SUCCINYLBENZOATE--COA LIGASE, CHLOROPLASTIC_PEROXISOMAL"/>
    <property type="match status" value="1"/>
</dbReference>
<keyword evidence="4" id="KW-1185">Reference proteome</keyword>
<evidence type="ECO:0000259" key="1">
    <source>
        <dbReference type="Pfam" id="PF00501"/>
    </source>
</evidence>
<dbReference type="EMBL" id="JAVMBO010000003">
    <property type="protein sequence ID" value="MDS1308529.1"/>
    <property type="molecule type" value="Genomic_DNA"/>
</dbReference>
<evidence type="ECO:0000259" key="2">
    <source>
        <dbReference type="Pfam" id="PF13193"/>
    </source>
</evidence>
<gene>
    <name evidence="3" type="ORF">RKA07_00275</name>
</gene>
<dbReference type="PROSITE" id="PS00455">
    <property type="entry name" value="AMP_BINDING"/>
    <property type="match status" value="1"/>
</dbReference>
<dbReference type="PANTHER" id="PTHR43201">
    <property type="entry name" value="ACYL-COA SYNTHETASE"/>
    <property type="match status" value="1"/>
</dbReference>
<feature type="domain" description="AMP-dependent synthetase/ligase" evidence="1">
    <location>
        <begin position="13"/>
        <end position="372"/>
    </location>
</feature>
<dbReference type="InterPro" id="IPR042099">
    <property type="entry name" value="ANL_N_sf"/>
</dbReference>
<name>A0ABU2HBT5_9GAMM</name>
<evidence type="ECO:0000313" key="4">
    <source>
        <dbReference type="Proteomes" id="UP001267407"/>
    </source>
</evidence>
<dbReference type="Pfam" id="PF13193">
    <property type="entry name" value="AMP-binding_C"/>
    <property type="match status" value="1"/>
</dbReference>
<proteinExistence type="predicted"/>
<dbReference type="Gene3D" id="3.30.300.30">
    <property type="match status" value="1"/>
</dbReference>
<feature type="domain" description="AMP-binding enzyme C-terminal" evidence="2">
    <location>
        <begin position="423"/>
        <end position="494"/>
    </location>
</feature>
<dbReference type="InterPro" id="IPR020845">
    <property type="entry name" value="AMP-binding_CS"/>
</dbReference>
<reference evidence="3" key="1">
    <citation type="submission" date="2023-09" db="EMBL/GenBank/DDBJ databases">
        <title>Marinobacter sediminicola sp. nov. and Marinobacter maritimum sp. nov., isolated from marine sediment.</title>
        <authorList>
            <person name="An J."/>
        </authorList>
    </citation>
    <scope>NUCLEOTIDE SEQUENCE</scope>
    <source>
        <strain evidence="3">F60267</strain>
    </source>
</reference>
<accession>A0ABU2HBT5</accession>
<dbReference type="RefSeq" id="WP_310965264.1">
    <property type="nucleotide sequence ID" value="NZ_JAVMBO010000003.1"/>
</dbReference>
<dbReference type="Gene3D" id="3.40.50.12780">
    <property type="entry name" value="N-terminal domain of ligase-like"/>
    <property type="match status" value="1"/>
</dbReference>